<dbReference type="EMBL" id="JAUJYO010000011">
    <property type="protein sequence ID" value="KAK1305380.1"/>
    <property type="molecule type" value="Genomic_DNA"/>
</dbReference>
<reference evidence="3" key="1">
    <citation type="journal article" date="2023" name="Nat. Commun.">
        <title>Diploid and tetraploid genomes of Acorus and the evolution of monocots.</title>
        <authorList>
            <person name="Ma L."/>
            <person name="Liu K.W."/>
            <person name="Li Z."/>
            <person name="Hsiao Y.Y."/>
            <person name="Qi Y."/>
            <person name="Fu T."/>
            <person name="Tang G.D."/>
            <person name="Zhang D."/>
            <person name="Sun W.H."/>
            <person name="Liu D.K."/>
            <person name="Li Y."/>
            <person name="Chen G.Z."/>
            <person name="Liu X.D."/>
            <person name="Liao X.Y."/>
            <person name="Jiang Y.T."/>
            <person name="Yu X."/>
            <person name="Hao Y."/>
            <person name="Huang J."/>
            <person name="Zhao X.W."/>
            <person name="Ke S."/>
            <person name="Chen Y.Y."/>
            <person name="Wu W.L."/>
            <person name="Hsu J.L."/>
            <person name="Lin Y.F."/>
            <person name="Huang M.D."/>
            <person name="Li C.Y."/>
            <person name="Huang L."/>
            <person name="Wang Z.W."/>
            <person name="Zhao X."/>
            <person name="Zhong W.Y."/>
            <person name="Peng D.H."/>
            <person name="Ahmad S."/>
            <person name="Lan S."/>
            <person name="Zhang J.S."/>
            <person name="Tsai W.C."/>
            <person name="Van de Peer Y."/>
            <person name="Liu Z.J."/>
        </authorList>
    </citation>
    <scope>NUCLEOTIDE SEQUENCE</scope>
    <source>
        <strain evidence="3">CP</strain>
    </source>
</reference>
<dbReference type="Gene3D" id="1.10.8.60">
    <property type="match status" value="1"/>
</dbReference>
<keyword evidence="4" id="KW-1185">Reference proteome</keyword>
<dbReference type="InterPro" id="IPR041569">
    <property type="entry name" value="AAA_lid_3"/>
</dbReference>
<reference evidence="3" key="2">
    <citation type="submission" date="2023-06" db="EMBL/GenBank/DDBJ databases">
        <authorList>
            <person name="Ma L."/>
            <person name="Liu K.-W."/>
            <person name="Li Z."/>
            <person name="Hsiao Y.-Y."/>
            <person name="Qi Y."/>
            <person name="Fu T."/>
            <person name="Tang G."/>
            <person name="Zhang D."/>
            <person name="Sun W.-H."/>
            <person name="Liu D.-K."/>
            <person name="Li Y."/>
            <person name="Chen G.-Z."/>
            <person name="Liu X.-D."/>
            <person name="Liao X.-Y."/>
            <person name="Jiang Y.-T."/>
            <person name="Yu X."/>
            <person name="Hao Y."/>
            <person name="Huang J."/>
            <person name="Zhao X.-W."/>
            <person name="Ke S."/>
            <person name="Chen Y.-Y."/>
            <person name="Wu W.-L."/>
            <person name="Hsu J.-L."/>
            <person name="Lin Y.-F."/>
            <person name="Huang M.-D."/>
            <person name="Li C.-Y."/>
            <person name="Huang L."/>
            <person name="Wang Z.-W."/>
            <person name="Zhao X."/>
            <person name="Zhong W.-Y."/>
            <person name="Peng D.-H."/>
            <person name="Ahmad S."/>
            <person name="Lan S."/>
            <person name="Zhang J.-S."/>
            <person name="Tsai W.-C."/>
            <person name="Van De Peer Y."/>
            <person name="Liu Z.-J."/>
        </authorList>
    </citation>
    <scope>NUCLEOTIDE SEQUENCE</scope>
    <source>
        <strain evidence="3">CP</strain>
        <tissue evidence="3">Leaves</tissue>
    </source>
</reference>
<comment type="caution">
    <text evidence="3">The sequence shown here is derived from an EMBL/GenBank/DDBJ whole genome shotgun (WGS) entry which is preliminary data.</text>
</comment>
<name>A0AAV9DWC4_ACOCL</name>
<protein>
    <submittedName>
        <fullName evidence="3">Peroxisome biogenesis protein 1</fullName>
    </submittedName>
</protein>
<proteinExistence type="predicted"/>
<sequence length="144" mass="16078">MDLSSSYEDTKDKSYLPLANDVNLEAIASVTEGFSGADLQALLSDAQLASVHELLENEEGYKPGEMPIISNKLLRSVALRTRPSVSESEKHRLYGIYNQFLDAKKSVSAQGVYRKKMKTKENIKGGEDDHHRHPKEETSVELGR</sequence>
<dbReference type="Proteomes" id="UP001180020">
    <property type="component" value="Unassembled WGS sequence"/>
</dbReference>
<evidence type="ECO:0000313" key="4">
    <source>
        <dbReference type="Proteomes" id="UP001180020"/>
    </source>
</evidence>
<feature type="domain" description="AAA ATPase AAA+ lid" evidence="2">
    <location>
        <begin position="21"/>
        <end position="56"/>
    </location>
</feature>
<evidence type="ECO:0000259" key="2">
    <source>
        <dbReference type="Pfam" id="PF17862"/>
    </source>
</evidence>
<accession>A0AAV9DWC4</accession>
<evidence type="ECO:0000313" key="3">
    <source>
        <dbReference type="EMBL" id="KAK1305380.1"/>
    </source>
</evidence>
<dbReference type="Pfam" id="PF17862">
    <property type="entry name" value="AAA_lid_3"/>
    <property type="match status" value="1"/>
</dbReference>
<dbReference type="AlphaFoldDB" id="A0AAV9DWC4"/>
<feature type="region of interest" description="Disordered" evidence="1">
    <location>
        <begin position="117"/>
        <end position="144"/>
    </location>
</feature>
<evidence type="ECO:0000256" key="1">
    <source>
        <dbReference type="SAM" id="MobiDB-lite"/>
    </source>
</evidence>
<gene>
    <name evidence="3" type="primary">PEX1</name>
    <name evidence="3" type="ORF">QJS10_CPB11g01527</name>
</gene>
<feature type="compositionally biased region" description="Basic and acidic residues" evidence="1">
    <location>
        <begin position="119"/>
        <end position="144"/>
    </location>
</feature>
<organism evidence="3 4">
    <name type="scientific">Acorus calamus</name>
    <name type="common">Sweet flag</name>
    <dbReference type="NCBI Taxonomy" id="4465"/>
    <lineage>
        <taxon>Eukaryota</taxon>
        <taxon>Viridiplantae</taxon>
        <taxon>Streptophyta</taxon>
        <taxon>Embryophyta</taxon>
        <taxon>Tracheophyta</taxon>
        <taxon>Spermatophyta</taxon>
        <taxon>Magnoliopsida</taxon>
        <taxon>Liliopsida</taxon>
        <taxon>Acoraceae</taxon>
        <taxon>Acorus</taxon>
    </lineage>
</organism>